<sequence length="183" mass="21279">MNKSIEFDFLTEIQSKYWRIESQYPRKIKRYRLLRATNPMSGTHSGSTVAAQASEKSQESKVTLVIVSMDHHMKRARRDMKYRCQYDQRTTMIDIKVRMISRLHRDPSRPNYNLSDLLVTLVLTEVAGDSSEPQGAVSGKEKVTLLYVEDFKPIANYLNTKKVDKKKTYIRLIVREPPPQLAK</sequence>
<protein>
    <submittedName>
        <fullName evidence="1">Uncharacterized protein</fullName>
    </submittedName>
</protein>
<organism evidence="1 2">
    <name type="scientific">Macrostomum lignano</name>
    <dbReference type="NCBI Taxonomy" id="282301"/>
    <lineage>
        <taxon>Eukaryota</taxon>
        <taxon>Metazoa</taxon>
        <taxon>Spiralia</taxon>
        <taxon>Lophotrochozoa</taxon>
        <taxon>Platyhelminthes</taxon>
        <taxon>Rhabditophora</taxon>
        <taxon>Macrostomorpha</taxon>
        <taxon>Macrostomida</taxon>
        <taxon>Macrostomidae</taxon>
        <taxon>Macrostomum</taxon>
    </lineage>
</organism>
<dbReference type="EMBL" id="NIVC01000137">
    <property type="protein sequence ID" value="PAA89804.1"/>
    <property type="molecule type" value="Genomic_DNA"/>
</dbReference>
<evidence type="ECO:0000313" key="2">
    <source>
        <dbReference type="Proteomes" id="UP000215902"/>
    </source>
</evidence>
<gene>
    <name evidence="1" type="ORF">BOX15_Mlig033090g1</name>
</gene>
<comment type="caution">
    <text evidence="1">The sequence shown here is derived from an EMBL/GenBank/DDBJ whole genome shotgun (WGS) entry which is preliminary data.</text>
</comment>
<accession>A0A267GWH4</accession>
<proteinExistence type="predicted"/>
<reference evidence="1 2" key="1">
    <citation type="submission" date="2017-06" db="EMBL/GenBank/DDBJ databases">
        <title>A platform for efficient transgenesis in Macrostomum lignano, a flatworm model organism for stem cell research.</title>
        <authorList>
            <person name="Berezikov E."/>
        </authorList>
    </citation>
    <scope>NUCLEOTIDE SEQUENCE [LARGE SCALE GENOMIC DNA]</scope>
    <source>
        <strain evidence="1">DV1</strain>
        <tissue evidence="1">Whole organism</tissue>
    </source>
</reference>
<dbReference type="Proteomes" id="UP000215902">
    <property type="component" value="Unassembled WGS sequence"/>
</dbReference>
<name>A0A267GWH4_9PLAT</name>
<dbReference type="AlphaFoldDB" id="A0A267GWH4"/>
<keyword evidence="2" id="KW-1185">Reference proteome</keyword>
<evidence type="ECO:0000313" key="1">
    <source>
        <dbReference type="EMBL" id="PAA89804.1"/>
    </source>
</evidence>